<gene>
    <name evidence="2" type="ORF">ACFSJC_16090</name>
</gene>
<evidence type="ECO:0000313" key="2">
    <source>
        <dbReference type="EMBL" id="MFD2113370.1"/>
    </source>
</evidence>
<organism evidence="2 3">
    <name type="scientific">Thiorhodococcus fuscus</name>
    <dbReference type="NCBI Taxonomy" id="527200"/>
    <lineage>
        <taxon>Bacteria</taxon>
        <taxon>Pseudomonadati</taxon>
        <taxon>Pseudomonadota</taxon>
        <taxon>Gammaproteobacteria</taxon>
        <taxon>Chromatiales</taxon>
        <taxon>Chromatiaceae</taxon>
        <taxon>Thiorhodococcus</taxon>
    </lineage>
</organism>
<dbReference type="CDD" id="cd18773">
    <property type="entry name" value="PDC1_HK_sensor"/>
    <property type="match status" value="1"/>
</dbReference>
<dbReference type="EMBL" id="JBHUHX010000048">
    <property type="protein sequence ID" value="MFD2113370.1"/>
    <property type="molecule type" value="Genomic_DNA"/>
</dbReference>
<accession>A0ABW4YCQ4</accession>
<keyword evidence="3" id="KW-1185">Reference proteome</keyword>
<name>A0ABW4YCQ4_9GAMM</name>
<reference evidence="3" key="1">
    <citation type="journal article" date="2019" name="Int. J. Syst. Evol. Microbiol.">
        <title>The Global Catalogue of Microorganisms (GCM) 10K type strain sequencing project: providing services to taxonomists for standard genome sequencing and annotation.</title>
        <authorList>
            <consortium name="The Broad Institute Genomics Platform"/>
            <consortium name="The Broad Institute Genome Sequencing Center for Infectious Disease"/>
            <person name="Wu L."/>
            <person name="Ma J."/>
        </authorList>
    </citation>
    <scope>NUCLEOTIDE SEQUENCE [LARGE SCALE GENOMIC DNA]</scope>
    <source>
        <strain evidence="3">KACC 12597</strain>
    </source>
</reference>
<feature type="signal peptide" evidence="1">
    <location>
        <begin position="1"/>
        <end position="24"/>
    </location>
</feature>
<sequence length="190" mass="21083">MPCFKPRLTVVLTGLLLIHTAVMAEEVPENVTKIAPLLLEWGSDPILIEAVQAQNALGRTLDEIKRIDAEWIQASEPTPFMIEMQNNPTAKELKRLEQSQPYFVELFLMDDQGANVAMTNQTSDFWQGDEAKFTKTFDGGKGALHVGDVKFDSSAQSYLVQVSVPVMDSGKAIGALTIGIDLDRLEQEFR</sequence>
<dbReference type="RefSeq" id="WP_386028170.1">
    <property type="nucleotide sequence ID" value="NZ_JBHUHX010000048.1"/>
</dbReference>
<comment type="caution">
    <text evidence="2">The sequence shown here is derived from an EMBL/GenBank/DDBJ whole genome shotgun (WGS) entry which is preliminary data.</text>
</comment>
<protein>
    <submittedName>
        <fullName evidence="2">Cache domain-containing protein</fullName>
    </submittedName>
</protein>
<proteinExistence type="predicted"/>
<evidence type="ECO:0000313" key="3">
    <source>
        <dbReference type="Proteomes" id="UP001597337"/>
    </source>
</evidence>
<feature type="chain" id="PRO_5045261627" evidence="1">
    <location>
        <begin position="25"/>
        <end position="190"/>
    </location>
</feature>
<dbReference type="Proteomes" id="UP001597337">
    <property type="component" value="Unassembled WGS sequence"/>
</dbReference>
<keyword evidence="1" id="KW-0732">Signal</keyword>
<evidence type="ECO:0000256" key="1">
    <source>
        <dbReference type="SAM" id="SignalP"/>
    </source>
</evidence>
<dbReference type="Gene3D" id="3.30.450.20">
    <property type="entry name" value="PAS domain"/>
    <property type="match status" value="1"/>
</dbReference>